<accession>A0ABP7EBS1</accession>
<dbReference type="Gene3D" id="3.30.70.3290">
    <property type="match status" value="1"/>
</dbReference>
<gene>
    <name evidence="4" type="ORF">GCM10022224_097380</name>
</gene>
<comment type="caution">
    <text evidence="4">The sequence shown here is derived from an EMBL/GenBank/DDBJ whole genome shotgun (WGS) entry which is preliminary data.</text>
</comment>
<evidence type="ECO:0000256" key="1">
    <source>
        <dbReference type="ARBA" id="ARBA00022450"/>
    </source>
</evidence>
<dbReference type="Gene3D" id="3.30.70.250">
    <property type="entry name" value="Malonyl-CoA ACP transacylase, ACP-binding"/>
    <property type="match status" value="1"/>
</dbReference>
<dbReference type="InterPro" id="IPR016036">
    <property type="entry name" value="Malonyl_transacylase_ACP-bd"/>
</dbReference>
<dbReference type="PANTHER" id="PTHR43775:SF37">
    <property type="entry name" value="SI:DKEY-61P9.11"/>
    <property type="match status" value="1"/>
</dbReference>
<dbReference type="InterPro" id="IPR001227">
    <property type="entry name" value="Ac_transferase_dom_sf"/>
</dbReference>
<evidence type="ECO:0000259" key="3">
    <source>
        <dbReference type="SMART" id="SM00827"/>
    </source>
</evidence>
<keyword evidence="1" id="KW-0596">Phosphopantetheine</keyword>
<dbReference type="RefSeq" id="WP_344895791.1">
    <property type="nucleotide sequence ID" value="NZ_BAAAZP010000234.1"/>
</dbReference>
<evidence type="ECO:0000313" key="4">
    <source>
        <dbReference type="EMBL" id="GAA3716309.1"/>
    </source>
</evidence>
<dbReference type="InterPro" id="IPR014043">
    <property type="entry name" value="Acyl_transferase_dom"/>
</dbReference>
<dbReference type="Gene3D" id="3.40.366.10">
    <property type="entry name" value="Malonyl-Coenzyme A Acyl Carrier Protein, domain 2"/>
    <property type="match status" value="1"/>
</dbReference>
<keyword evidence="4" id="KW-0808">Transferase</keyword>
<proteinExistence type="predicted"/>
<reference evidence="5" key="1">
    <citation type="journal article" date="2019" name="Int. J. Syst. Evol. Microbiol.">
        <title>The Global Catalogue of Microorganisms (GCM) 10K type strain sequencing project: providing services to taxonomists for standard genome sequencing and annotation.</title>
        <authorList>
            <consortium name="The Broad Institute Genomics Platform"/>
            <consortium name="The Broad Institute Genome Sequencing Center for Infectious Disease"/>
            <person name="Wu L."/>
            <person name="Ma J."/>
        </authorList>
    </citation>
    <scope>NUCLEOTIDE SEQUENCE [LARGE SCALE GENOMIC DNA]</scope>
    <source>
        <strain evidence="5">JCM 16904</strain>
    </source>
</reference>
<dbReference type="EMBL" id="BAAAZP010000234">
    <property type="protein sequence ID" value="GAA3716309.1"/>
    <property type="molecule type" value="Genomic_DNA"/>
</dbReference>
<dbReference type="InterPro" id="IPR016035">
    <property type="entry name" value="Acyl_Trfase/lysoPLipase"/>
</dbReference>
<organism evidence="4 5">
    <name type="scientific">Nonomuraea antimicrobica</name>
    <dbReference type="NCBI Taxonomy" id="561173"/>
    <lineage>
        <taxon>Bacteria</taxon>
        <taxon>Bacillati</taxon>
        <taxon>Actinomycetota</taxon>
        <taxon>Actinomycetes</taxon>
        <taxon>Streptosporangiales</taxon>
        <taxon>Streptosporangiaceae</taxon>
        <taxon>Nonomuraea</taxon>
    </lineage>
</organism>
<dbReference type="Pfam" id="PF00698">
    <property type="entry name" value="Acyl_transf_1"/>
    <property type="match status" value="1"/>
</dbReference>
<dbReference type="Proteomes" id="UP001500902">
    <property type="component" value="Unassembled WGS sequence"/>
</dbReference>
<keyword evidence="2" id="KW-0597">Phosphoprotein</keyword>
<evidence type="ECO:0000313" key="5">
    <source>
        <dbReference type="Proteomes" id="UP001500902"/>
    </source>
</evidence>
<dbReference type="GO" id="GO:0016746">
    <property type="term" value="F:acyltransferase activity"/>
    <property type="evidence" value="ECO:0007669"/>
    <property type="project" value="UniProtKB-KW"/>
</dbReference>
<name>A0ABP7EBS1_9ACTN</name>
<evidence type="ECO:0000256" key="2">
    <source>
        <dbReference type="ARBA" id="ARBA00022553"/>
    </source>
</evidence>
<dbReference type="SUPFAM" id="SSF55048">
    <property type="entry name" value="Probable ACP-binding domain of malonyl-CoA ACP transacylase"/>
    <property type="match status" value="1"/>
</dbReference>
<dbReference type="SMART" id="SM00827">
    <property type="entry name" value="PKS_AT"/>
    <property type="match status" value="1"/>
</dbReference>
<dbReference type="InterPro" id="IPR050091">
    <property type="entry name" value="PKS_NRPS_Biosynth_Enz"/>
</dbReference>
<sequence>MRERHPAGERPVVFMFPGVGDHYAGMSQGLYEHEPAFRASMDRCFGLLTAELGQDVRALLYPGEAPRRTRGRPDVRALLNRGARPPAGLDRTRVLQPLVFSVEYALAELLMSWGIEPAGLLGYSIGEYVAACVAGVLPLDQALALVVRRADLIETLPAGAMLVVLLGEDELTARLGDDLSLAAVDGERLCVAAGPVPAVERLERDLAAAGVAHLRVGARHAFHSRMMAPIEPYLEGLARTFTLRPPAIPFLSNVTGAWITAEQATDPRYWAGHLHRTVRFHDGLTELWAMPSAIALEVGVGTMLTGLADQHPDRPDDGPPSVFPTLAGGDDVADLLAAVEGLRAAGARVDRDVVRQAGG</sequence>
<keyword evidence="4" id="KW-0012">Acyltransferase</keyword>
<dbReference type="PANTHER" id="PTHR43775">
    <property type="entry name" value="FATTY ACID SYNTHASE"/>
    <property type="match status" value="1"/>
</dbReference>
<feature type="domain" description="Malonyl-CoA:ACP transacylase (MAT)" evidence="3">
    <location>
        <begin position="15"/>
        <end position="330"/>
    </location>
</feature>
<dbReference type="SUPFAM" id="SSF52151">
    <property type="entry name" value="FabD/lysophospholipase-like"/>
    <property type="match status" value="1"/>
</dbReference>
<keyword evidence="5" id="KW-1185">Reference proteome</keyword>
<protein>
    <submittedName>
        <fullName evidence="4">Acyltransferase domain-containing protein</fullName>
    </submittedName>
</protein>